<accession>A0A1X0NS27</accession>
<keyword evidence="2" id="KW-1185">Reference proteome</keyword>
<dbReference type="RefSeq" id="XP_028881055.1">
    <property type="nucleotide sequence ID" value="XM_029027551.1"/>
</dbReference>
<dbReference type="OrthoDB" id="252178at2759"/>
<evidence type="ECO:0000313" key="1">
    <source>
        <dbReference type="EMBL" id="ORC86989.1"/>
    </source>
</evidence>
<reference evidence="1 2" key="1">
    <citation type="submission" date="2017-03" db="EMBL/GenBank/DDBJ databases">
        <title>An alternative strategy for trypanosome survival in the mammalian bloodstream revealed through genome and transcriptome analysis of the ubiquitous bovine parasite Trypanosoma (Megatrypanum) theileri.</title>
        <authorList>
            <person name="Kelly S."/>
            <person name="Ivens A."/>
            <person name="Mott A."/>
            <person name="O'Neill E."/>
            <person name="Emms D."/>
            <person name="Macleod O."/>
            <person name="Voorheis P."/>
            <person name="Matthews J."/>
            <person name="Matthews K."/>
            <person name="Carrington M."/>
        </authorList>
    </citation>
    <scope>NUCLEOTIDE SEQUENCE [LARGE SCALE GENOMIC DNA]</scope>
    <source>
        <strain evidence="1">Edinburgh</strain>
    </source>
</reference>
<feature type="non-terminal residue" evidence="1">
    <location>
        <position position="247"/>
    </location>
</feature>
<organism evidence="1 2">
    <name type="scientific">Trypanosoma theileri</name>
    <dbReference type="NCBI Taxonomy" id="67003"/>
    <lineage>
        <taxon>Eukaryota</taxon>
        <taxon>Discoba</taxon>
        <taxon>Euglenozoa</taxon>
        <taxon>Kinetoplastea</taxon>
        <taxon>Metakinetoplastina</taxon>
        <taxon>Trypanosomatida</taxon>
        <taxon>Trypanosomatidae</taxon>
        <taxon>Trypanosoma</taxon>
    </lineage>
</organism>
<name>A0A1X0NS27_9TRYP</name>
<dbReference type="AlphaFoldDB" id="A0A1X0NS27"/>
<dbReference type="Proteomes" id="UP000192257">
    <property type="component" value="Unassembled WGS sequence"/>
</dbReference>
<dbReference type="VEuPathDB" id="TriTrypDB:TM35_000241390"/>
<comment type="caution">
    <text evidence="1">The sequence shown here is derived from an EMBL/GenBank/DDBJ whole genome shotgun (WGS) entry which is preliminary data.</text>
</comment>
<dbReference type="GeneID" id="39987331"/>
<proteinExistence type="predicted"/>
<dbReference type="EMBL" id="NBCO01000024">
    <property type="protein sequence ID" value="ORC86989.1"/>
    <property type="molecule type" value="Genomic_DNA"/>
</dbReference>
<sequence length="247" mass="28060">MGNSTQLHQQQEIFQSSLLPQGTISKNEFTLIPARSHDPYIVALASEANHIAKGMWTRTTWEQRGSILRRFIEFTVRHKLDTTEENIPLFIVSLQLAKSSAIQYTRTLLTLLATARTPTQMFLMGLQKTAAQDPLKQARPMLRWELDMIIATLKTERDQVALRLKLCDFSPSAGCNPSQKQNFVPHEQDPNAIIVDWGALPKTFKSDPHRRARYVVIQGADAQRVRETIKGMTSDEKLTSLTTKDME</sequence>
<protein>
    <submittedName>
        <fullName evidence="1">Trans-sialidase</fullName>
    </submittedName>
</protein>
<gene>
    <name evidence="1" type="ORF">TM35_000241390</name>
</gene>
<evidence type="ECO:0000313" key="2">
    <source>
        <dbReference type="Proteomes" id="UP000192257"/>
    </source>
</evidence>